<protein>
    <submittedName>
        <fullName evidence="2">Uncharacterized protein</fullName>
    </submittedName>
</protein>
<dbReference type="EMBL" id="CM035443">
    <property type="protein sequence ID" value="KAH7277692.1"/>
    <property type="molecule type" value="Genomic_DNA"/>
</dbReference>
<evidence type="ECO:0000256" key="1">
    <source>
        <dbReference type="SAM" id="MobiDB-lite"/>
    </source>
</evidence>
<sequence length="56" mass="6253">MHVVKISLPSDESGSRLSNGLDHPKSEVIQNPVNTRVHRSIQLKESFHHPSPQIST</sequence>
<organism evidence="2 3">
    <name type="scientific">Ceratopteris richardii</name>
    <name type="common">Triangle waterfern</name>
    <dbReference type="NCBI Taxonomy" id="49495"/>
    <lineage>
        <taxon>Eukaryota</taxon>
        <taxon>Viridiplantae</taxon>
        <taxon>Streptophyta</taxon>
        <taxon>Embryophyta</taxon>
        <taxon>Tracheophyta</taxon>
        <taxon>Polypodiopsida</taxon>
        <taxon>Polypodiidae</taxon>
        <taxon>Polypodiales</taxon>
        <taxon>Pteridineae</taxon>
        <taxon>Pteridaceae</taxon>
        <taxon>Parkerioideae</taxon>
        <taxon>Ceratopteris</taxon>
    </lineage>
</organism>
<dbReference type="Proteomes" id="UP000825935">
    <property type="component" value="Chromosome 38"/>
</dbReference>
<dbReference type="AlphaFoldDB" id="A0A8T2Q1E7"/>
<gene>
    <name evidence="2" type="ORF">KP509_38G002600</name>
</gene>
<feature type="region of interest" description="Disordered" evidence="1">
    <location>
        <begin position="1"/>
        <end position="34"/>
    </location>
</feature>
<name>A0A8T2Q1E7_CERRI</name>
<reference evidence="2" key="1">
    <citation type="submission" date="2021-08" db="EMBL/GenBank/DDBJ databases">
        <title>WGS assembly of Ceratopteris richardii.</title>
        <authorList>
            <person name="Marchant D.B."/>
            <person name="Chen G."/>
            <person name="Jenkins J."/>
            <person name="Shu S."/>
            <person name="Leebens-Mack J."/>
            <person name="Grimwood J."/>
            <person name="Schmutz J."/>
            <person name="Soltis P."/>
            <person name="Soltis D."/>
            <person name="Chen Z.-H."/>
        </authorList>
    </citation>
    <scope>NUCLEOTIDE SEQUENCE</scope>
    <source>
        <strain evidence="2">Whitten #5841</strain>
        <tissue evidence="2">Leaf</tissue>
    </source>
</reference>
<proteinExistence type="predicted"/>
<evidence type="ECO:0000313" key="3">
    <source>
        <dbReference type="Proteomes" id="UP000825935"/>
    </source>
</evidence>
<comment type="caution">
    <text evidence="2">The sequence shown here is derived from an EMBL/GenBank/DDBJ whole genome shotgun (WGS) entry which is preliminary data.</text>
</comment>
<evidence type="ECO:0000313" key="2">
    <source>
        <dbReference type="EMBL" id="KAH7277692.1"/>
    </source>
</evidence>
<keyword evidence="3" id="KW-1185">Reference proteome</keyword>
<accession>A0A8T2Q1E7</accession>